<name>A0A4U5WP60_STRLS</name>
<gene>
    <name evidence="1" type="ORF">E4U91_27230</name>
</gene>
<accession>A0A4U5WP60</accession>
<evidence type="ECO:0000313" key="2">
    <source>
        <dbReference type="Proteomes" id="UP000305929"/>
    </source>
</evidence>
<dbReference type="OrthoDB" id="3695711at2"/>
<reference evidence="1 2" key="1">
    <citation type="submission" date="2019-04" db="EMBL/GenBank/DDBJ databases">
        <title>Streptomyces lasaliensis sp. nov., an Actinomycete isolated from soil which produces the polyether antibiotic lasalocid.</title>
        <authorList>
            <person name="Erwin G."/>
            <person name="Haber C."/>
        </authorList>
    </citation>
    <scope>NUCLEOTIDE SEQUENCE [LARGE SCALE GENOMIC DNA]</scope>
    <source>
        <strain evidence="1 2">X-537</strain>
    </source>
</reference>
<dbReference type="RefSeq" id="WP_137309270.1">
    <property type="nucleotide sequence ID" value="NZ_SZNQ01000001.1"/>
</dbReference>
<comment type="caution">
    <text evidence="1">The sequence shown here is derived from an EMBL/GenBank/DDBJ whole genome shotgun (WGS) entry which is preliminary data.</text>
</comment>
<dbReference type="AlphaFoldDB" id="A0A4U5WP60"/>
<evidence type="ECO:0000313" key="1">
    <source>
        <dbReference type="EMBL" id="TKT03422.1"/>
    </source>
</evidence>
<evidence type="ECO:0008006" key="3">
    <source>
        <dbReference type="Google" id="ProtNLM"/>
    </source>
</evidence>
<dbReference type="EMBL" id="SZNQ01000001">
    <property type="protein sequence ID" value="TKT03422.1"/>
    <property type="molecule type" value="Genomic_DNA"/>
</dbReference>
<protein>
    <recommendedName>
        <fullName evidence="3">DUF4177 domain-containing protein</fullName>
    </recommendedName>
</protein>
<sequence length="83" mass="9270">MGFLNDAKSDMLKDEAAKAYEKGRKVFTPFLNMPATQRNASSSIDAWAEMIEAVEAEGWTLAEWSVGLDAKGKPQAYPLFRRN</sequence>
<keyword evidence="2" id="KW-1185">Reference proteome</keyword>
<organism evidence="1 2">
    <name type="scientific">Streptomyces lasalocidi</name>
    <name type="common">Streptomyces lasaliensis</name>
    <dbReference type="NCBI Taxonomy" id="324833"/>
    <lineage>
        <taxon>Bacteria</taxon>
        <taxon>Bacillati</taxon>
        <taxon>Actinomycetota</taxon>
        <taxon>Actinomycetes</taxon>
        <taxon>Kitasatosporales</taxon>
        <taxon>Streptomycetaceae</taxon>
        <taxon>Streptomyces</taxon>
    </lineage>
</organism>
<proteinExistence type="predicted"/>
<dbReference type="Proteomes" id="UP000305929">
    <property type="component" value="Unassembled WGS sequence"/>
</dbReference>